<evidence type="ECO:0000256" key="1">
    <source>
        <dbReference type="SAM" id="Coils"/>
    </source>
</evidence>
<dbReference type="SUPFAM" id="SSF110849">
    <property type="entry name" value="ParB/Sulfiredoxin"/>
    <property type="match status" value="1"/>
</dbReference>
<dbReference type="RefSeq" id="WP_343499057.1">
    <property type="nucleotide sequence ID" value="NZ_CP154792.1"/>
</dbReference>
<feature type="region of interest" description="Disordered" evidence="2">
    <location>
        <begin position="109"/>
        <end position="129"/>
    </location>
</feature>
<keyword evidence="1" id="KW-0175">Coiled coil</keyword>
<dbReference type="Proteomes" id="UP001446337">
    <property type="component" value="Chromosome"/>
</dbReference>
<name>A0ABZ3G563_ACHDE</name>
<evidence type="ECO:0008006" key="5">
    <source>
        <dbReference type="Google" id="ProtNLM"/>
    </source>
</evidence>
<keyword evidence="4" id="KW-1185">Reference proteome</keyword>
<evidence type="ECO:0000256" key="2">
    <source>
        <dbReference type="SAM" id="MobiDB-lite"/>
    </source>
</evidence>
<evidence type="ECO:0000313" key="4">
    <source>
        <dbReference type="Proteomes" id="UP001446337"/>
    </source>
</evidence>
<feature type="compositionally biased region" description="Pro residues" evidence="2">
    <location>
        <begin position="210"/>
        <end position="223"/>
    </location>
</feature>
<gene>
    <name evidence="3" type="ORF">AAIK43_03795</name>
</gene>
<feature type="coiled-coil region" evidence="1">
    <location>
        <begin position="253"/>
        <end position="308"/>
    </location>
</feature>
<accession>A0ABZ3G563</accession>
<reference evidence="3 4" key="1">
    <citation type="submission" date="2024-05" db="EMBL/GenBank/DDBJ databases">
        <title>Achromobacter denitrificans. BP1, complete genome.</title>
        <authorList>
            <person name="Zhang B."/>
        </authorList>
    </citation>
    <scope>NUCLEOTIDE SEQUENCE [LARGE SCALE GENOMIC DNA]</scope>
    <source>
        <strain evidence="3 4">BP1</strain>
    </source>
</reference>
<organism evidence="3 4">
    <name type="scientific">Achromobacter denitrificans</name>
    <name type="common">Alcaligenes denitrificans</name>
    <dbReference type="NCBI Taxonomy" id="32002"/>
    <lineage>
        <taxon>Bacteria</taxon>
        <taxon>Pseudomonadati</taxon>
        <taxon>Pseudomonadota</taxon>
        <taxon>Betaproteobacteria</taxon>
        <taxon>Burkholderiales</taxon>
        <taxon>Alcaligenaceae</taxon>
        <taxon>Achromobacter</taxon>
    </lineage>
</organism>
<protein>
    <recommendedName>
        <fullName evidence="5">ParB N-terminal domain-containing protein</fullName>
    </recommendedName>
</protein>
<dbReference type="InterPro" id="IPR036086">
    <property type="entry name" value="ParB/Sulfiredoxin_sf"/>
</dbReference>
<evidence type="ECO:0000313" key="3">
    <source>
        <dbReference type="EMBL" id="XAN17160.1"/>
    </source>
</evidence>
<feature type="region of interest" description="Disordered" evidence="2">
    <location>
        <begin position="200"/>
        <end position="232"/>
    </location>
</feature>
<sequence length="312" mass="33687">MAYVQHPLSAAFPAMSAPDFQALKDSIECIGVQNEITLFEGMVIDGWHRYSASQELGMSCPERELPADVDPVDFVKAQNKERRHLSAGAWALIETELWQWQPAFRPAANKSLPGRDLTEEGTNSMPSRELPAKTAAEMAASAGVGVATIERAKKVNREAAPEMKAAVKSGAVSLKDAHAVSDLSEEEQAALVAAGPAAVKEAARAKQRKPTPPPEAETPPVTPPNSGGDEDHSAEMLADYERLAADNQMMGRVFEADDRLAAAMKEIARLEEENRALRTRVNGLINEKDAAVKAIKACKRRLDALEKQKGAA</sequence>
<dbReference type="EMBL" id="CP154792">
    <property type="protein sequence ID" value="XAN17160.1"/>
    <property type="molecule type" value="Genomic_DNA"/>
</dbReference>
<proteinExistence type="predicted"/>